<evidence type="ECO:0000313" key="2">
    <source>
        <dbReference type="Proteomes" id="UP000070089"/>
    </source>
</evidence>
<sequence length="655" mass="73306">MKSILDETAGSPGSNIPSKEIDDLIASRDVVSLVSKSYFATTIRSLYPPVMNFIDNQDMVQQVMVTVYYQENQPDSTLQAIKTSLVSAFQECGAGSIALAELMFKHPIVLTAIFRKLTEITILDSESMVISFEKLNAPSTQYFFEVVTAALSSFTLHYEHLVAFINYLLTYPASFDSLVSLSGYPCFQSLLETLFTVKLNRTKDVTSKIASAWREGCMGSRMLSCLIHSFSYKIHKITCVDLTRSIADLLIKGLLLDIDYIVESVLEAIPELTRIIMFSDQAIAANMHDPADYIRLRVDAFHSLVDLWICAVRCLMIRLHQSAISIYSYQDNPSYASGTIVTLSDMKQNGILVADIFHQFVDALQSGDLFLGLVGDYLHPPLVHLTLHKLTAIGRLLCVAGDIRSFYYFKTCGYYPTDHFMDPENTHSTNNHQIGRIYGALPPTAHITIIGSDDIPIEELCQTDTGAIIEGSMFGIVTALLHANVHTFVSSIFSNQSNDLQCILSLCTAISSLLLEYRFMIPQLADKIVANEYATTLFPNALEGIHSHISLISSTGTKRAFTNRNELRLPVRIVFVCCLVENLYKMLNNEGDRKQLISKRLLSLQNIKISFTSESQRQKRGPDPLAPFFSEDSVIRNILSTIHLHNQKELFSIFI</sequence>
<dbReference type="VEuPathDB" id="GiardiaDB:QR46_3205"/>
<name>A0A132NS43_GIAIN</name>
<evidence type="ECO:0000313" key="1">
    <source>
        <dbReference type="EMBL" id="KWX12818.1"/>
    </source>
</evidence>
<dbReference type="AlphaFoldDB" id="A0A132NS43"/>
<gene>
    <name evidence="1" type="ORF">QR46_3205</name>
</gene>
<dbReference type="OrthoDB" id="10255549at2759"/>
<accession>A0A132NS43</accession>
<protein>
    <submittedName>
        <fullName evidence="1">Uncharacterized protein</fullName>
    </submittedName>
</protein>
<organism evidence="1 2">
    <name type="scientific">Giardia duodenalis assemblage B</name>
    <dbReference type="NCBI Taxonomy" id="1394984"/>
    <lineage>
        <taxon>Eukaryota</taxon>
        <taxon>Metamonada</taxon>
        <taxon>Diplomonadida</taxon>
        <taxon>Hexamitidae</taxon>
        <taxon>Giardiinae</taxon>
        <taxon>Giardia</taxon>
    </lineage>
</organism>
<reference evidence="1 2" key="1">
    <citation type="journal article" date="2015" name="Mol. Biochem. Parasitol.">
        <title>Identification of polymorphic genes for use in assemblage B genotyping assays through comparative genomics of multiple assemblage B Giardia duodenalis isolates.</title>
        <authorList>
            <person name="Wielinga C."/>
            <person name="Thompson R.C."/>
            <person name="Monis P."/>
            <person name="Ryan U."/>
        </authorList>
    </citation>
    <scope>NUCLEOTIDE SEQUENCE [LARGE SCALE GENOMIC DNA]</scope>
    <source>
        <strain evidence="1 2">BAH15c1</strain>
    </source>
</reference>
<proteinExistence type="predicted"/>
<comment type="caution">
    <text evidence="1">The sequence shown here is derived from an EMBL/GenBank/DDBJ whole genome shotgun (WGS) entry which is preliminary data.</text>
</comment>
<dbReference type="Proteomes" id="UP000070089">
    <property type="component" value="Unassembled WGS sequence"/>
</dbReference>
<dbReference type="EMBL" id="JXTI01000098">
    <property type="protein sequence ID" value="KWX12818.1"/>
    <property type="molecule type" value="Genomic_DNA"/>
</dbReference>